<evidence type="ECO:0000313" key="3">
    <source>
        <dbReference type="EMBL" id="RIH63615.1"/>
    </source>
</evidence>
<dbReference type="PROSITE" id="PS51352">
    <property type="entry name" value="THIOREDOXIN_2"/>
    <property type="match status" value="1"/>
</dbReference>
<dbReference type="RefSeq" id="WP_119351425.1">
    <property type="nucleotide sequence ID" value="NZ_QWET01000018.1"/>
</dbReference>
<dbReference type="Gene3D" id="3.40.30.10">
    <property type="entry name" value="Glutaredoxin"/>
    <property type="match status" value="1"/>
</dbReference>
<dbReference type="AlphaFoldDB" id="A0A399CUX0"/>
<dbReference type="InterPro" id="IPR000866">
    <property type="entry name" value="AhpC/TSA"/>
</dbReference>
<dbReference type="InterPro" id="IPR013766">
    <property type="entry name" value="Thioredoxin_domain"/>
</dbReference>
<dbReference type="CDD" id="cd02969">
    <property type="entry name" value="PRX_like1"/>
    <property type="match status" value="1"/>
</dbReference>
<gene>
    <name evidence="3" type="ORF">D1164_18695</name>
</gene>
<sequence>MKRWFVFLMVVAFFPAVAGTGTLEIGGKVTHSDVKMLDVSGEKVSLADVAKENGLLVMFSSNTCPFVQQWESRFPEIKKWADKNNVGMIVLNSNYKNRDGVDSYEEMQKRAREKNYNFYYVVDKESKIANAFGGQTTPHVFLFDSRMELVYKGAIDDNYKSADAVKQAYLKDAISSIAKGENVAIAETKPIGCSIKRKQD</sequence>
<dbReference type="EMBL" id="QWET01000018">
    <property type="protein sequence ID" value="RIH63615.1"/>
    <property type="molecule type" value="Genomic_DNA"/>
</dbReference>
<keyword evidence="4" id="KW-1185">Reference proteome</keyword>
<dbReference type="Proteomes" id="UP000266441">
    <property type="component" value="Unassembled WGS sequence"/>
</dbReference>
<accession>A0A399CUX0</accession>
<feature type="domain" description="Thioredoxin" evidence="2">
    <location>
        <begin position="23"/>
        <end position="175"/>
    </location>
</feature>
<reference evidence="3 4" key="1">
    <citation type="journal article" date="2015" name="Int. J. Syst. Evol. Microbiol.">
        <title>Mariniphaga sediminis sp. nov., isolated from coastal sediment.</title>
        <authorList>
            <person name="Wang F.Q."/>
            <person name="Shen Q.Y."/>
            <person name="Chen G.J."/>
            <person name="Du Z.J."/>
        </authorList>
    </citation>
    <scope>NUCLEOTIDE SEQUENCE [LARGE SCALE GENOMIC DNA]</scope>
    <source>
        <strain evidence="3 4">SY21</strain>
    </source>
</reference>
<dbReference type="InterPro" id="IPR036249">
    <property type="entry name" value="Thioredoxin-like_sf"/>
</dbReference>
<name>A0A399CUX0_9BACT</name>
<dbReference type="PANTHER" id="PTHR43640:SF1">
    <property type="entry name" value="THIOREDOXIN-DEPENDENT PEROXIREDOXIN"/>
    <property type="match status" value="1"/>
</dbReference>
<evidence type="ECO:0000313" key="4">
    <source>
        <dbReference type="Proteomes" id="UP000266441"/>
    </source>
</evidence>
<organism evidence="3 4">
    <name type="scientific">Mariniphaga sediminis</name>
    <dbReference type="NCBI Taxonomy" id="1628158"/>
    <lineage>
        <taxon>Bacteria</taxon>
        <taxon>Pseudomonadati</taxon>
        <taxon>Bacteroidota</taxon>
        <taxon>Bacteroidia</taxon>
        <taxon>Marinilabiliales</taxon>
        <taxon>Prolixibacteraceae</taxon>
        <taxon>Mariniphaga</taxon>
    </lineage>
</organism>
<evidence type="ECO:0000256" key="1">
    <source>
        <dbReference type="SAM" id="SignalP"/>
    </source>
</evidence>
<keyword evidence="1" id="KW-0732">Signal</keyword>
<protein>
    <submittedName>
        <fullName evidence="3">Thioredoxin family protein</fullName>
    </submittedName>
</protein>
<evidence type="ECO:0000259" key="2">
    <source>
        <dbReference type="PROSITE" id="PS51352"/>
    </source>
</evidence>
<feature type="signal peptide" evidence="1">
    <location>
        <begin position="1"/>
        <end position="18"/>
    </location>
</feature>
<dbReference type="OrthoDB" id="9809746at2"/>
<comment type="caution">
    <text evidence="3">The sequence shown here is derived from an EMBL/GenBank/DDBJ whole genome shotgun (WGS) entry which is preliminary data.</text>
</comment>
<dbReference type="GO" id="GO:0016209">
    <property type="term" value="F:antioxidant activity"/>
    <property type="evidence" value="ECO:0007669"/>
    <property type="project" value="InterPro"/>
</dbReference>
<dbReference type="InterPro" id="IPR047262">
    <property type="entry name" value="PRX-like1"/>
</dbReference>
<proteinExistence type="predicted"/>
<dbReference type="SUPFAM" id="SSF52833">
    <property type="entry name" value="Thioredoxin-like"/>
    <property type="match status" value="1"/>
</dbReference>
<dbReference type="Pfam" id="PF00578">
    <property type="entry name" value="AhpC-TSA"/>
    <property type="match status" value="1"/>
</dbReference>
<dbReference type="PANTHER" id="PTHR43640">
    <property type="entry name" value="OS07G0260300 PROTEIN"/>
    <property type="match status" value="1"/>
</dbReference>
<dbReference type="GO" id="GO:0016491">
    <property type="term" value="F:oxidoreductase activity"/>
    <property type="evidence" value="ECO:0007669"/>
    <property type="project" value="InterPro"/>
</dbReference>
<feature type="chain" id="PRO_5017436012" evidence="1">
    <location>
        <begin position="19"/>
        <end position="200"/>
    </location>
</feature>